<dbReference type="Proteomes" id="UP000051950">
    <property type="component" value="Unassembled WGS sequence"/>
</dbReference>
<sequence>MARFRCTSMILMEFVYEGVAEERIIWKAIAEALFIVRPAFHCKSSPDKGSGSGLSISIRFKGQGLCFY</sequence>
<proteinExistence type="predicted"/>
<protein>
    <submittedName>
        <fullName evidence="1">Uncharacterized protein</fullName>
    </submittedName>
</protein>
<accession>A0A0T5VSY1</accession>
<evidence type="ECO:0000313" key="2">
    <source>
        <dbReference type="Proteomes" id="UP000051950"/>
    </source>
</evidence>
<name>A0A0T5VSY1_9SPHI</name>
<dbReference type="AlphaFoldDB" id="A0A0T5VSY1"/>
<reference evidence="1 2" key="1">
    <citation type="submission" date="2015-11" db="EMBL/GenBank/DDBJ databases">
        <title>Sequence of Pedobacter ginsenosidimutans.</title>
        <authorList>
            <person name="Carson E."/>
            <person name="Keyser V."/>
            <person name="Newman J."/>
            <person name="Miller J."/>
        </authorList>
    </citation>
    <scope>NUCLEOTIDE SEQUENCE [LARGE SCALE GENOMIC DNA]</scope>
    <source>
        <strain evidence="1 2">KACC 14530</strain>
    </source>
</reference>
<organism evidence="1 2">
    <name type="scientific">Pedobacter ginsenosidimutans</name>
    <dbReference type="NCBI Taxonomy" id="687842"/>
    <lineage>
        <taxon>Bacteria</taxon>
        <taxon>Pseudomonadati</taxon>
        <taxon>Bacteroidota</taxon>
        <taxon>Sphingobacteriia</taxon>
        <taxon>Sphingobacteriales</taxon>
        <taxon>Sphingobacteriaceae</taxon>
        <taxon>Pedobacter</taxon>
    </lineage>
</organism>
<keyword evidence="2" id="KW-1185">Reference proteome</keyword>
<evidence type="ECO:0000313" key="1">
    <source>
        <dbReference type="EMBL" id="KRT16983.1"/>
    </source>
</evidence>
<gene>
    <name evidence="1" type="ORF">ASU31_04685</name>
</gene>
<comment type="caution">
    <text evidence="1">The sequence shown here is derived from an EMBL/GenBank/DDBJ whole genome shotgun (WGS) entry which is preliminary data.</text>
</comment>
<dbReference type="EMBL" id="LMZQ01000003">
    <property type="protein sequence ID" value="KRT16983.1"/>
    <property type="molecule type" value="Genomic_DNA"/>
</dbReference>